<dbReference type="RefSeq" id="WP_290261453.1">
    <property type="nucleotide sequence ID" value="NZ_JAUFQG010000004.1"/>
</dbReference>
<comment type="caution">
    <text evidence="1">The sequence shown here is derived from an EMBL/GenBank/DDBJ whole genome shotgun (WGS) entry which is preliminary data.</text>
</comment>
<organism evidence="1 2">
    <name type="scientific">Simiduia curdlanivorans</name>
    <dbReference type="NCBI Taxonomy" id="1492769"/>
    <lineage>
        <taxon>Bacteria</taxon>
        <taxon>Pseudomonadati</taxon>
        <taxon>Pseudomonadota</taxon>
        <taxon>Gammaproteobacteria</taxon>
        <taxon>Cellvibrionales</taxon>
        <taxon>Cellvibrionaceae</taxon>
        <taxon>Simiduia</taxon>
    </lineage>
</organism>
<dbReference type="NCBIfam" id="NF038106">
    <property type="entry name" value="gamma_NF038106"/>
    <property type="match status" value="1"/>
</dbReference>
<dbReference type="SUPFAM" id="SSF48403">
    <property type="entry name" value="Ankyrin repeat"/>
    <property type="match status" value="1"/>
</dbReference>
<evidence type="ECO:0000313" key="1">
    <source>
        <dbReference type="EMBL" id="MFC4363550.1"/>
    </source>
</evidence>
<gene>
    <name evidence="1" type="ORF">ACFOX3_14640</name>
</gene>
<evidence type="ECO:0000313" key="2">
    <source>
        <dbReference type="Proteomes" id="UP001595840"/>
    </source>
</evidence>
<dbReference type="Gene3D" id="1.25.40.20">
    <property type="entry name" value="Ankyrin repeat-containing domain"/>
    <property type="match status" value="1"/>
</dbReference>
<keyword evidence="2" id="KW-1185">Reference proteome</keyword>
<reference evidence="2" key="1">
    <citation type="journal article" date="2019" name="Int. J. Syst. Evol. Microbiol.">
        <title>The Global Catalogue of Microorganisms (GCM) 10K type strain sequencing project: providing services to taxonomists for standard genome sequencing and annotation.</title>
        <authorList>
            <consortium name="The Broad Institute Genomics Platform"/>
            <consortium name="The Broad Institute Genome Sequencing Center for Infectious Disease"/>
            <person name="Wu L."/>
            <person name="Ma J."/>
        </authorList>
    </citation>
    <scope>NUCLEOTIDE SEQUENCE [LARGE SCALE GENOMIC DNA]</scope>
    <source>
        <strain evidence="2">CECT 8570</strain>
    </source>
</reference>
<protein>
    <submittedName>
        <fullName evidence="1">PA4642 family protein</fullName>
    </submittedName>
</protein>
<proteinExistence type="predicted"/>
<dbReference type="InterPro" id="IPR047742">
    <property type="entry name" value="PA4642-like"/>
</dbReference>
<dbReference type="InterPro" id="IPR036770">
    <property type="entry name" value="Ankyrin_rpt-contain_sf"/>
</dbReference>
<dbReference type="Proteomes" id="UP001595840">
    <property type="component" value="Unassembled WGS sequence"/>
</dbReference>
<sequence length="98" mass="10798">MSLKKDKQKVLGEVFSDEQVKTFLDVTPPAGIDADFHCLEKAYRGMVAENFATFVRFFLEAGRDINATNADGHTLLTLAKQHRQGDEYAAILADAGAH</sequence>
<dbReference type="EMBL" id="JBHSCX010000020">
    <property type="protein sequence ID" value="MFC4363550.1"/>
    <property type="molecule type" value="Genomic_DNA"/>
</dbReference>
<accession>A0ABV8V8K1</accession>
<name>A0ABV8V8K1_9GAMM</name>